<dbReference type="InterPro" id="IPR016104">
    <property type="entry name" value="Pyr-dep_his/arg-deCO2ase"/>
</dbReference>
<keyword evidence="2 6" id="KW-0210">Decarboxylase</keyword>
<dbReference type="PANTHER" id="PTHR40438:SF1">
    <property type="entry name" value="PYRUVOYL-DEPENDENT ARGININE DECARBOXYLASE"/>
    <property type="match status" value="1"/>
</dbReference>
<evidence type="ECO:0000256" key="1">
    <source>
        <dbReference type="ARBA" id="ARBA00007412"/>
    </source>
</evidence>
<comment type="similarity">
    <text evidence="1 6">Belongs to the PdaD family.</text>
</comment>
<dbReference type="InterPro" id="IPR016105">
    <property type="entry name" value="Pyr-dep_his/arg-deCO2ase_sand"/>
</dbReference>
<evidence type="ECO:0000256" key="4">
    <source>
        <dbReference type="ARBA" id="ARBA00023317"/>
    </source>
</evidence>
<name>A0A1J5TXE6_9ARCH</name>
<dbReference type="InterPro" id="IPR002724">
    <property type="entry name" value="Pyruvoyl-dep_arg_deCO2ase"/>
</dbReference>
<dbReference type="EC" id="4.1.1.19" evidence="6"/>
<comment type="caution">
    <text evidence="7">The sequence shown here is derived from an EMBL/GenBank/DDBJ whole genome shotgun (WGS) entry which is preliminary data.</text>
</comment>
<dbReference type="SFLD" id="SFLDG01170">
    <property type="entry name" value="Pyruvoyl-dependent_arginine_de"/>
    <property type="match status" value="1"/>
</dbReference>
<feature type="modified residue" description="Pyruvic acid (Ser)" evidence="6">
    <location>
        <position position="49"/>
    </location>
</feature>
<dbReference type="GO" id="GO:0008792">
    <property type="term" value="F:arginine decarboxylase activity"/>
    <property type="evidence" value="ECO:0007669"/>
    <property type="project" value="UniProtKB-UniRule"/>
</dbReference>
<evidence type="ECO:0000256" key="2">
    <source>
        <dbReference type="ARBA" id="ARBA00022793"/>
    </source>
</evidence>
<comment type="cofactor">
    <cofactor evidence="6">
        <name>pyruvate</name>
        <dbReference type="ChEBI" id="CHEBI:15361"/>
    </cofactor>
    <text evidence="6">Binds 1 pyruvoyl group covalently per subunit.</text>
</comment>
<feature type="site" description="Cleavage (non-hydrolytic)" evidence="6">
    <location>
        <begin position="48"/>
        <end position="49"/>
    </location>
</feature>
<comment type="catalytic activity">
    <reaction evidence="5 6">
        <text>L-arginine + H(+) = agmatine + CO2</text>
        <dbReference type="Rhea" id="RHEA:17641"/>
        <dbReference type="ChEBI" id="CHEBI:15378"/>
        <dbReference type="ChEBI" id="CHEBI:16526"/>
        <dbReference type="ChEBI" id="CHEBI:32682"/>
        <dbReference type="ChEBI" id="CHEBI:58145"/>
        <dbReference type="EC" id="4.1.1.19"/>
    </reaction>
</comment>
<evidence type="ECO:0000313" key="7">
    <source>
        <dbReference type="EMBL" id="OIR20944.1"/>
    </source>
</evidence>
<dbReference type="NCBIfam" id="TIGR00286">
    <property type="entry name" value="pyruvoyl-dependent arginine decarboxylase"/>
    <property type="match status" value="1"/>
</dbReference>
<keyword evidence="3 6" id="KW-0456">Lyase</keyword>
<reference evidence="7 8" key="1">
    <citation type="submission" date="2016-08" db="EMBL/GenBank/DDBJ databases">
        <title>New Insights into Marine Group III Euryarchaeota, from dark to light.</title>
        <authorList>
            <person name="Haro-Moreno J.M."/>
            <person name="Rodriguez-Valera F."/>
            <person name="Lopez-Garcia P."/>
            <person name="Moreira D."/>
            <person name="Martin-Cuadrado A.B."/>
        </authorList>
    </citation>
    <scope>NUCLEOTIDE SEQUENCE [LARGE SCALE GENOMIC DNA]</scope>
    <source>
        <strain evidence="7">CG-Epi4</strain>
    </source>
</reference>
<evidence type="ECO:0000256" key="6">
    <source>
        <dbReference type="HAMAP-Rule" id="MF_01404"/>
    </source>
</evidence>
<dbReference type="Gene3D" id="3.50.20.10">
    <property type="entry name" value="Pyruvoyl-Dependent Histidine Decarboxylase, subunit B"/>
    <property type="match status" value="1"/>
</dbReference>
<evidence type="ECO:0000313" key="8">
    <source>
        <dbReference type="Proteomes" id="UP000183375"/>
    </source>
</evidence>
<dbReference type="EMBL" id="MIYX01000015">
    <property type="protein sequence ID" value="OIR20944.1"/>
    <property type="molecule type" value="Genomic_DNA"/>
</dbReference>
<evidence type="ECO:0000256" key="5">
    <source>
        <dbReference type="ARBA" id="ARBA00049309"/>
    </source>
</evidence>
<dbReference type="Pfam" id="PF01862">
    <property type="entry name" value="PvlArgDC"/>
    <property type="match status" value="1"/>
</dbReference>
<dbReference type="GO" id="GO:0006527">
    <property type="term" value="P:L-arginine catabolic process"/>
    <property type="evidence" value="ECO:0007669"/>
    <property type="project" value="InterPro"/>
</dbReference>
<organism evidence="7 8">
    <name type="scientific">Marine Group III euryarchaeote CG-Epi4</name>
    <dbReference type="NCBI Taxonomy" id="1888998"/>
    <lineage>
        <taxon>Archaea</taxon>
        <taxon>Methanobacteriati</taxon>
        <taxon>Thermoplasmatota</taxon>
        <taxon>Thermoplasmata</taxon>
        <taxon>Candidatus Thermoprofundales</taxon>
    </lineage>
</organism>
<dbReference type="HAMAP" id="MF_01404">
    <property type="entry name" value="PvlArgDC"/>
    <property type="match status" value="1"/>
</dbReference>
<dbReference type="PIRSF" id="PIRSF005216">
    <property type="entry name" value="Pyruvoyl-dep_arg_deCO2ase"/>
    <property type="match status" value="1"/>
</dbReference>
<proteinExistence type="inferred from homology"/>
<dbReference type="PANTHER" id="PTHR40438">
    <property type="entry name" value="PYRUVOYL-DEPENDENT ARGININE DECARBOXYLASE"/>
    <property type="match status" value="1"/>
</dbReference>
<protein>
    <recommendedName>
        <fullName evidence="6">Pyruvoyl-dependent arginine decarboxylase</fullName>
        <shortName evidence="6">PvlArgDC</shortName>
        <ecNumber evidence="6">4.1.1.19</ecNumber>
    </recommendedName>
    <component>
        <recommendedName>
            <fullName evidence="6">Pyruvoyl-dependent arginine decarboxylase subunit beta</fullName>
        </recommendedName>
    </component>
    <component>
        <recommendedName>
            <fullName evidence="6">Pyruvoyl-dependent arginine decarboxylase subunit alpha</fullName>
        </recommendedName>
    </component>
</protein>
<accession>A0A1J5TXE6</accession>
<keyword evidence="4 6" id="KW-0670">Pyruvate</keyword>
<dbReference type="SUPFAM" id="SSF56271">
    <property type="entry name" value="Pyruvoyl-dependent histidine and arginine decarboxylases"/>
    <property type="match status" value="1"/>
</dbReference>
<evidence type="ECO:0000256" key="3">
    <source>
        <dbReference type="ARBA" id="ARBA00023239"/>
    </source>
</evidence>
<sequence length="188" mass="20739">MNIVSSQDWVPKKIFLTKGKGLSKERLTSFELALREAGIASLNLITVSSILPPKCDFVSQDEGTNMLSPGQVVPVVLARSDSNTFGDLVSSGVGVAIPKDNEHYGYLSEHHCVGMNDYSMEEYVEDLAAEMLATTYGVNFDPDASWDEKRELWKIDNRIVKTESIIQTAEVDKEGYWCTTVSAAVLVL</sequence>
<gene>
    <name evidence="6" type="primary">pdaD</name>
    <name evidence="7" type="ORF">BEU01_03280</name>
</gene>
<dbReference type="AlphaFoldDB" id="A0A1J5TXE6"/>
<dbReference type="SFLD" id="SFLDS00055">
    <property type="entry name" value="Pyruvoyl-Dependent_Histidine/A"/>
    <property type="match status" value="1"/>
</dbReference>
<dbReference type="Proteomes" id="UP000183375">
    <property type="component" value="Unassembled WGS sequence"/>
</dbReference>
<feature type="chain" id="PRO_5023483295" description="Pyruvoyl-dependent arginine decarboxylase subunit beta" evidence="6">
    <location>
        <begin position="1"/>
        <end position="48"/>
    </location>
</feature>
<dbReference type="Gene3D" id="3.30.60.30">
    <property type="match status" value="1"/>
</dbReference>
<feature type="chain" id="PRO_5023483296" description="Pyruvoyl-dependent arginine decarboxylase subunit alpha" evidence="6">
    <location>
        <begin position="49"/>
        <end position="188"/>
    </location>
</feature>